<evidence type="ECO:0000313" key="1">
    <source>
        <dbReference type="EMBL" id="MBZ7974799.1"/>
    </source>
</evidence>
<organism evidence="1 2">
    <name type="scientific">Campylobacter molothri</name>
    <dbReference type="NCBI Taxonomy" id="1032242"/>
    <lineage>
        <taxon>Bacteria</taxon>
        <taxon>Pseudomonadati</taxon>
        <taxon>Campylobacterota</taxon>
        <taxon>Epsilonproteobacteria</taxon>
        <taxon>Campylobacterales</taxon>
        <taxon>Campylobacteraceae</taxon>
        <taxon>Campylobacter</taxon>
    </lineage>
</organism>
<accession>A0ACC5W1N6</accession>
<name>A0ACC5W1N6_9BACT</name>
<keyword evidence="2" id="KW-1185">Reference proteome</keyword>
<protein>
    <submittedName>
        <fullName evidence="1">NAD(P)H-dependent oxidoreductase</fullName>
    </submittedName>
</protein>
<gene>
    <name evidence="1" type="ORF">H2252_05340</name>
</gene>
<dbReference type="Proteomes" id="UP001319828">
    <property type="component" value="Unassembled WGS sequence"/>
</dbReference>
<sequence>MDKLDLFKFRYSCRNFKNEKLNPQDLRNILEIARLSPSSLGLEPWKFVVVQDEKKKEELSEICNHQPHVKNCSALIIILSRLDFLDYFEEKLRKRDMSEKEIQKRLDTYMPFLNSLNHEQKIAYAREQAHIALASILYSATALNIATCPIGGFDKIKLESYLNLNTQKEIATLIVAIGYSNDKSLPQKNRFDFDEVVQFL</sequence>
<evidence type="ECO:0000313" key="2">
    <source>
        <dbReference type="Proteomes" id="UP001319828"/>
    </source>
</evidence>
<proteinExistence type="predicted"/>
<dbReference type="EMBL" id="JACHUQ010000008">
    <property type="protein sequence ID" value="MBZ7974799.1"/>
    <property type="molecule type" value="Genomic_DNA"/>
</dbReference>
<reference evidence="1" key="1">
    <citation type="submission" date="2020-07" db="EMBL/GenBank/DDBJ databases">
        <title>Campylobacter molothri sp. nov. isolated from wild birds.</title>
        <authorList>
            <person name="Miller W.G."/>
            <person name="Chapman M.H."/>
            <person name="Yee E."/>
            <person name="Lopes B.S."/>
            <person name="Forbes K.J."/>
        </authorList>
    </citation>
    <scope>NUCLEOTIDE SEQUENCE</scope>
    <source>
        <strain evidence="1">RM9754</strain>
    </source>
</reference>
<comment type="caution">
    <text evidence="1">The sequence shown here is derived from an EMBL/GenBank/DDBJ whole genome shotgun (WGS) entry which is preliminary data.</text>
</comment>